<keyword evidence="5" id="KW-0677">Repeat</keyword>
<dbReference type="InterPro" id="IPR035897">
    <property type="entry name" value="Toll_tir_struct_dom_sf"/>
</dbReference>
<evidence type="ECO:0000256" key="5">
    <source>
        <dbReference type="ARBA" id="ARBA00022737"/>
    </source>
</evidence>
<dbReference type="EMBL" id="CP035758">
    <property type="protein sequence ID" value="QBD83013.1"/>
    <property type="molecule type" value="Genomic_DNA"/>
</dbReference>
<feature type="repeat" description="TPR" evidence="10">
    <location>
        <begin position="563"/>
        <end position="596"/>
    </location>
</feature>
<evidence type="ECO:0000256" key="9">
    <source>
        <dbReference type="ARBA" id="ARBA00023212"/>
    </source>
</evidence>
<keyword evidence="12" id="KW-0675">Receptor</keyword>
<dbReference type="Gene3D" id="3.40.50.300">
    <property type="entry name" value="P-loop containing nucleotide triphosphate hydrolases"/>
    <property type="match status" value="1"/>
</dbReference>
<dbReference type="Gene3D" id="1.25.40.10">
    <property type="entry name" value="Tetratricopeptide repeat domain"/>
    <property type="match status" value="2"/>
</dbReference>
<dbReference type="InterPro" id="IPR027417">
    <property type="entry name" value="P-loop_NTPase"/>
</dbReference>
<dbReference type="GO" id="GO:0005871">
    <property type="term" value="C:kinesin complex"/>
    <property type="evidence" value="ECO:0007669"/>
    <property type="project" value="InterPro"/>
</dbReference>
<dbReference type="KEGG" id="kbs:EPA93_46445"/>
<keyword evidence="6 10" id="KW-0802">TPR repeat</keyword>
<feature type="repeat" description="TPR" evidence="10">
    <location>
        <begin position="815"/>
        <end position="848"/>
    </location>
</feature>
<evidence type="ECO:0000256" key="8">
    <source>
        <dbReference type="ARBA" id="ARBA00023175"/>
    </source>
</evidence>
<dbReference type="PANTHER" id="PTHR45783:SF3">
    <property type="entry name" value="KINESIN LIGHT CHAIN"/>
    <property type="match status" value="1"/>
</dbReference>
<organism evidence="12 13">
    <name type="scientific">Ktedonosporobacter rubrisoli</name>
    <dbReference type="NCBI Taxonomy" id="2509675"/>
    <lineage>
        <taxon>Bacteria</taxon>
        <taxon>Bacillati</taxon>
        <taxon>Chloroflexota</taxon>
        <taxon>Ktedonobacteria</taxon>
        <taxon>Ktedonobacterales</taxon>
        <taxon>Ktedonosporobacteraceae</taxon>
        <taxon>Ktedonosporobacter</taxon>
    </lineage>
</organism>
<dbReference type="InterPro" id="IPR019734">
    <property type="entry name" value="TPR_rpt"/>
</dbReference>
<feature type="repeat" description="TPR" evidence="10">
    <location>
        <begin position="647"/>
        <end position="680"/>
    </location>
</feature>
<dbReference type="PROSITE" id="PS50104">
    <property type="entry name" value="TIR"/>
    <property type="match status" value="1"/>
</dbReference>
<dbReference type="Pfam" id="PF13374">
    <property type="entry name" value="TPR_10"/>
    <property type="match status" value="2"/>
</dbReference>
<evidence type="ECO:0000256" key="6">
    <source>
        <dbReference type="ARBA" id="ARBA00022803"/>
    </source>
</evidence>
<dbReference type="GO" id="GO:0005874">
    <property type="term" value="C:microtubule"/>
    <property type="evidence" value="ECO:0007669"/>
    <property type="project" value="UniProtKB-KW"/>
</dbReference>
<reference evidence="12 13" key="1">
    <citation type="submission" date="2019-01" db="EMBL/GenBank/DDBJ databases">
        <title>Ktedonosporobacter rubrisoli SCAWS-G2.</title>
        <authorList>
            <person name="Huang Y."/>
            <person name="Yan B."/>
        </authorList>
    </citation>
    <scope>NUCLEOTIDE SEQUENCE [LARGE SCALE GENOMIC DNA]</scope>
    <source>
        <strain evidence="12 13">SCAWS-G2</strain>
    </source>
</reference>
<dbReference type="GO" id="GO:0005737">
    <property type="term" value="C:cytoplasm"/>
    <property type="evidence" value="ECO:0007669"/>
    <property type="project" value="TreeGrafter"/>
</dbReference>
<dbReference type="SUPFAM" id="SSF52540">
    <property type="entry name" value="P-loop containing nucleoside triphosphate hydrolases"/>
    <property type="match status" value="1"/>
</dbReference>
<accession>A0A4P6K503</accession>
<dbReference type="SUPFAM" id="SSF48452">
    <property type="entry name" value="TPR-like"/>
    <property type="match status" value="2"/>
</dbReference>
<dbReference type="InterPro" id="IPR002182">
    <property type="entry name" value="NB-ARC"/>
</dbReference>
<proteinExistence type="inferred from homology"/>
<feature type="domain" description="TIR" evidence="11">
    <location>
        <begin position="8"/>
        <end position="148"/>
    </location>
</feature>
<dbReference type="Pfam" id="PF00931">
    <property type="entry name" value="NB-ARC"/>
    <property type="match status" value="1"/>
</dbReference>
<evidence type="ECO:0000256" key="1">
    <source>
        <dbReference type="ARBA" id="ARBA00004245"/>
    </source>
</evidence>
<name>A0A4P6K503_KTERU</name>
<gene>
    <name evidence="12" type="ORF">EPA93_46445</name>
</gene>
<dbReference type="InterPro" id="IPR056681">
    <property type="entry name" value="DUF7779"/>
</dbReference>
<dbReference type="PROSITE" id="PS50005">
    <property type="entry name" value="TPR"/>
    <property type="match status" value="6"/>
</dbReference>
<sequence length="956" mass="108646">MSLSLPSEPVNVFFSLAPQDENLFEELRKHLMPLKRQGIIDLRYDSLISAGSDFIDAIRSFISTADIIVLLISSDFLASDQCIEVEMQYVLKQRASRASHVITVLLRPTGWLSYPQYILLPSNGKAVSIWNNQDSALAEVARGIYRVIEEFARWLAGTTTPVKPPQFPISTLPYRHNLFFTDRDEALQILHRGFTDQQTTQTLVQTLHGLGGMGKTLLAMEYAHRYQKEYQATLWLNAESRKLLSAQLLSLARLLGIPAQDERNERERIAAIQRWLRRHDRWLLVLDNLEDSHLLKLLIPAQSRGHVLVITSFQTIEDAVNTISVSPLSTEDGALLLLKRAGMLNNASEEDDLQAREIVKEVEGYPLAIDQAGAYVKETRQTLTEYLNYYRQQRAKLLKIRGRLAIDHPASVAATLSLTLKKLARSDSSALELLYLLAFLYPEVLPNEMLQHGTAFLEGPLRAFSTNPLALDAAIDTLIKFSLVQRHAEATTLNMPRIIQSVIRQHLKKKQQRQFAQQAVRLLNAIFPAISFKTWKACERYIPQAQHCAGLIQDFNLTLKEGPLLLERLGSYYAQHGCYDEAESYLTQALHLQERLRQREPTDTAQILNSLGLLYQQQARYQLAEAYHKRALKLRKQVLSPEHPKIAESLHNLALLYGDQGEYQRAEQFYLYVIALQERATGSNHANVAKSLNNLGLIYFHQGRYAQAEATYQRALAIYRHCLPANHPDLMHPLDGLGALAEAQGKYLQAQERYQEAFAICKQALGEIHPEAAHCINKLADIAEIKGNYQEAESHYLRAISIGEQALGTDHPDVALFLNNLAFLVHRQGQYQRAEELYRRALNIYEQVLGADHPDFASVLNNLGKLFINMGDEERAEKLLRQAMIIYEKRLPPTHPDIALALSDLAELLGKQHRYIEAEPLYERAIAILQSQTTPHPDLTFVQDRYASLQEHRNKK</sequence>
<feature type="repeat" description="TPR" evidence="10">
    <location>
        <begin position="857"/>
        <end position="890"/>
    </location>
</feature>
<feature type="repeat" description="TPR" evidence="10">
    <location>
        <begin position="605"/>
        <end position="638"/>
    </location>
</feature>
<dbReference type="PROSITE" id="PS50293">
    <property type="entry name" value="TPR_REGION"/>
    <property type="match status" value="1"/>
</dbReference>
<evidence type="ECO:0000256" key="10">
    <source>
        <dbReference type="PROSITE-ProRule" id="PRU00339"/>
    </source>
</evidence>
<dbReference type="InterPro" id="IPR000157">
    <property type="entry name" value="TIR_dom"/>
</dbReference>
<keyword evidence="13" id="KW-1185">Reference proteome</keyword>
<dbReference type="Pfam" id="PF13676">
    <property type="entry name" value="TIR_2"/>
    <property type="match status" value="1"/>
</dbReference>
<dbReference type="Gene3D" id="3.40.50.10140">
    <property type="entry name" value="Toll/interleukin-1 receptor homology (TIR) domain"/>
    <property type="match status" value="1"/>
</dbReference>
<evidence type="ECO:0000256" key="7">
    <source>
        <dbReference type="ARBA" id="ARBA00023054"/>
    </source>
</evidence>
<evidence type="ECO:0000313" key="13">
    <source>
        <dbReference type="Proteomes" id="UP000290365"/>
    </source>
</evidence>
<dbReference type="PRINTS" id="PR00364">
    <property type="entry name" value="DISEASERSIST"/>
</dbReference>
<dbReference type="GO" id="GO:0019894">
    <property type="term" value="F:kinesin binding"/>
    <property type="evidence" value="ECO:0007669"/>
    <property type="project" value="TreeGrafter"/>
</dbReference>
<keyword evidence="9" id="KW-0206">Cytoskeleton</keyword>
<keyword evidence="3" id="KW-0963">Cytoplasm</keyword>
<dbReference type="OrthoDB" id="580767at2"/>
<comment type="subcellular location">
    <subcellularLocation>
        <location evidence="1">Cytoplasm</location>
        <location evidence="1">Cytoskeleton</location>
    </subcellularLocation>
</comment>
<comment type="similarity">
    <text evidence="2">Belongs to the kinesin light chain family.</text>
</comment>
<dbReference type="InterPro" id="IPR002151">
    <property type="entry name" value="Kinesin_light"/>
</dbReference>
<evidence type="ECO:0000256" key="4">
    <source>
        <dbReference type="ARBA" id="ARBA00022701"/>
    </source>
</evidence>
<keyword evidence="7" id="KW-0175">Coiled coil</keyword>
<dbReference type="AlphaFoldDB" id="A0A4P6K503"/>
<dbReference type="Pfam" id="PF25000">
    <property type="entry name" value="DUF7779"/>
    <property type="match status" value="1"/>
</dbReference>
<evidence type="ECO:0000313" key="12">
    <source>
        <dbReference type="EMBL" id="QBD83013.1"/>
    </source>
</evidence>
<dbReference type="GO" id="GO:0007165">
    <property type="term" value="P:signal transduction"/>
    <property type="evidence" value="ECO:0007669"/>
    <property type="project" value="InterPro"/>
</dbReference>
<evidence type="ECO:0000256" key="2">
    <source>
        <dbReference type="ARBA" id="ARBA00009622"/>
    </source>
</evidence>
<keyword evidence="8" id="KW-0505">Motor protein</keyword>
<dbReference type="Proteomes" id="UP000290365">
    <property type="component" value="Chromosome"/>
</dbReference>
<dbReference type="SMART" id="SM00028">
    <property type="entry name" value="TPR"/>
    <property type="match status" value="9"/>
</dbReference>
<feature type="repeat" description="TPR" evidence="10">
    <location>
        <begin position="689"/>
        <end position="722"/>
    </location>
</feature>
<dbReference type="GO" id="GO:0007018">
    <property type="term" value="P:microtubule-based movement"/>
    <property type="evidence" value="ECO:0007669"/>
    <property type="project" value="TreeGrafter"/>
</dbReference>
<keyword evidence="4" id="KW-0493">Microtubule</keyword>
<dbReference type="GO" id="GO:0043531">
    <property type="term" value="F:ADP binding"/>
    <property type="evidence" value="ECO:0007669"/>
    <property type="project" value="InterPro"/>
</dbReference>
<dbReference type="RefSeq" id="WP_129894081.1">
    <property type="nucleotide sequence ID" value="NZ_CP035758.1"/>
</dbReference>
<evidence type="ECO:0000256" key="3">
    <source>
        <dbReference type="ARBA" id="ARBA00022490"/>
    </source>
</evidence>
<evidence type="ECO:0000259" key="11">
    <source>
        <dbReference type="PROSITE" id="PS50104"/>
    </source>
</evidence>
<protein>
    <submittedName>
        <fullName evidence="12">Toll/interleukin-1 receptor domain-containing protein</fullName>
    </submittedName>
</protein>
<dbReference type="PANTHER" id="PTHR45783">
    <property type="entry name" value="KINESIN LIGHT CHAIN"/>
    <property type="match status" value="1"/>
</dbReference>
<dbReference type="InterPro" id="IPR011990">
    <property type="entry name" value="TPR-like_helical_dom_sf"/>
</dbReference>
<dbReference type="Pfam" id="PF13424">
    <property type="entry name" value="TPR_12"/>
    <property type="match status" value="3"/>
</dbReference>
<dbReference type="SUPFAM" id="SSF52200">
    <property type="entry name" value="Toll/Interleukin receptor TIR domain"/>
    <property type="match status" value="1"/>
</dbReference>